<dbReference type="Proteomes" id="UP000297245">
    <property type="component" value="Unassembled WGS sequence"/>
</dbReference>
<organism evidence="2 3">
    <name type="scientific">Dendrothele bispora (strain CBS 962.96)</name>
    <dbReference type="NCBI Taxonomy" id="1314807"/>
    <lineage>
        <taxon>Eukaryota</taxon>
        <taxon>Fungi</taxon>
        <taxon>Dikarya</taxon>
        <taxon>Basidiomycota</taxon>
        <taxon>Agaricomycotina</taxon>
        <taxon>Agaricomycetes</taxon>
        <taxon>Agaricomycetidae</taxon>
        <taxon>Agaricales</taxon>
        <taxon>Agaricales incertae sedis</taxon>
        <taxon>Dendrothele</taxon>
    </lineage>
</organism>
<evidence type="ECO:0000313" key="3">
    <source>
        <dbReference type="Proteomes" id="UP000297245"/>
    </source>
</evidence>
<dbReference type="AlphaFoldDB" id="A0A4S8MR94"/>
<proteinExistence type="predicted"/>
<gene>
    <name evidence="2" type="ORF">K435DRAFT_790174</name>
</gene>
<reference evidence="2 3" key="1">
    <citation type="journal article" date="2019" name="Nat. Ecol. Evol.">
        <title>Megaphylogeny resolves global patterns of mushroom evolution.</title>
        <authorList>
            <person name="Varga T."/>
            <person name="Krizsan K."/>
            <person name="Foldi C."/>
            <person name="Dima B."/>
            <person name="Sanchez-Garcia M."/>
            <person name="Sanchez-Ramirez S."/>
            <person name="Szollosi G.J."/>
            <person name="Szarkandi J.G."/>
            <person name="Papp V."/>
            <person name="Albert L."/>
            <person name="Andreopoulos W."/>
            <person name="Angelini C."/>
            <person name="Antonin V."/>
            <person name="Barry K.W."/>
            <person name="Bougher N.L."/>
            <person name="Buchanan P."/>
            <person name="Buyck B."/>
            <person name="Bense V."/>
            <person name="Catcheside P."/>
            <person name="Chovatia M."/>
            <person name="Cooper J."/>
            <person name="Damon W."/>
            <person name="Desjardin D."/>
            <person name="Finy P."/>
            <person name="Geml J."/>
            <person name="Haridas S."/>
            <person name="Hughes K."/>
            <person name="Justo A."/>
            <person name="Karasinski D."/>
            <person name="Kautmanova I."/>
            <person name="Kiss B."/>
            <person name="Kocsube S."/>
            <person name="Kotiranta H."/>
            <person name="LaButti K.M."/>
            <person name="Lechner B.E."/>
            <person name="Liimatainen K."/>
            <person name="Lipzen A."/>
            <person name="Lukacs Z."/>
            <person name="Mihaltcheva S."/>
            <person name="Morgado L.N."/>
            <person name="Niskanen T."/>
            <person name="Noordeloos M.E."/>
            <person name="Ohm R.A."/>
            <person name="Ortiz-Santana B."/>
            <person name="Ovrebo C."/>
            <person name="Racz N."/>
            <person name="Riley R."/>
            <person name="Savchenko A."/>
            <person name="Shiryaev A."/>
            <person name="Soop K."/>
            <person name="Spirin V."/>
            <person name="Szebenyi C."/>
            <person name="Tomsovsky M."/>
            <person name="Tulloss R.E."/>
            <person name="Uehling J."/>
            <person name="Grigoriev I.V."/>
            <person name="Vagvolgyi C."/>
            <person name="Papp T."/>
            <person name="Martin F.M."/>
            <person name="Miettinen O."/>
            <person name="Hibbett D.S."/>
            <person name="Nagy L.G."/>
        </authorList>
    </citation>
    <scope>NUCLEOTIDE SEQUENCE [LARGE SCALE GENOMIC DNA]</scope>
    <source>
        <strain evidence="2 3">CBS 962.96</strain>
    </source>
</reference>
<feature type="region of interest" description="Disordered" evidence="1">
    <location>
        <begin position="68"/>
        <end position="87"/>
    </location>
</feature>
<accession>A0A4S8MR94</accession>
<protein>
    <submittedName>
        <fullName evidence="2">Uncharacterized protein</fullName>
    </submittedName>
</protein>
<evidence type="ECO:0000313" key="2">
    <source>
        <dbReference type="EMBL" id="THV05351.1"/>
    </source>
</evidence>
<keyword evidence="3" id="KW-1185">Reference proteome</keyword>
<name>A0A4S8MR94_DENBC</name>
<dbReference type="EMBL" id="ML179049">
    <property type="protein sequence ID" value="THV05351.1"/>
    <property type="molecule type" value="Genomic_DNA"/>
</dbReference>
<evidence type="ECO:0000256" key="1">
    <source>
        <dbReference type="SAM" id="MobiDB-lite"/>
    </source>
</evidence>
<sequence>MYSHQPSNEAAKFECTPECKNVKFPYRKTGYDCDMSNSKKGPLSAEPANEAVTSHADQNEISLIKSKVHQQATTLPPHVKSHTGNTLPGTLPHWTMVPQWTSIRAHLQREIGQPGSNGVAGIKKPWVLSCEFWVIGPRGRTIKTP</sequence>